<dbReference type="EMBL" id="AP025730">
    <property type="protein sequence ID" value="BDI05003.1"/>
    <property type="molecule type" value="Genomic_DNA"/>
</dbReference>
<protein>
    <submittedName>
        <fullName evidence="1">Uncharacterized protein</fullName>
    </submittedName>
</protein>
<name>A0ABN6PKF8_9BURK</name>
<evidence type="ECO:0000313" key="1">
    <source>
        <dbReference type="EMBL" id="BDI05003.1"/>
    </source>
</evidence>
<organism evidence="1 2">
    <name type="scientific">Sphaerotilus microaerophilus</name>
    <dbReference type="NCBI Taxonomy" id="2914710"/>
    <lineage>
        <taxon>Bacteria</taxon>
        <taxon>Pseudomonadati</taxon>
        <taxon>Pseudomonadota</taxon>
        <taxon>Betaproteobacteria</taxon>
        <taxon>Burkholderiales</taxon>
        <taxon>Sphaerotilaceae</taxon>
        <taxon>Sphaerotilus</taxon>
    </lineage>
</organism>
<sequence>MVGTTWRADTTAYLLRRRQEFPPEIRHSHPAIPMNYTIEATGQKVRTAAGEFSDCLRVKGVALLRLFADPVNGWKDMPLTTLEWYCKGVGLVRVERSEPANSTFLMGGTQTLDLVSWQ</sequence>
<dbReference type="Proteomes" id="UP001057498">
    <property type="component" value="Chromosome"/>
</dbReference>
<proteinExistence type="predicted"/>
<gene>
    <name evidence="1" type="ORF">CATMQ487_19730</name>
</gene>
<reference evidence="1" key="1">
    <citation type="submission" date="2022-04" db="EMBL/GenBank/DDBJ databases">
        <title>Whole genome sequence of Sphaerotilus sp. FB-5.</title>
        <authorList>
            <person name="Takeda M."/>
            <person name="Narihara S."/>
            <person name="Akimoto M."/>
            <person name="Akimoto R."/>
            <person name="Nishiyashiki S."/>
            <person name="Murakami T."/>
        </authorList>
    </citation>
    <scope>NUCLEOTIDE SEQUENCE</scope>
    <source>
        <strain evidence="1">FB-5</strain>
    </source>
</reference>
<keyword evidence="2" id="KW-1185">Reference proteome</keyword>
<dbReference type="Gene3D" id="2.40.360.20">
    <property type="match status" value="1"/>
</dbReference>
<evidence type="ECO:0000313" key="2">
    <source>
        <dbReference type="Proteomes" id="UP001057498"/>
    </source>
</evidence>
<accession>A0ABN6PKF8</accession>